<accession>A0A6P6LH47</accession>
<evidence type="ECO:0000256" key="5">
    <source>
        <dbReference type="PROSITE-ProRule" id="PRU00581"/>
    </source>
</evidence>
<name>A0A6P6LH47_CARAU</name>
<dbReference type="AlphaFoldDB" id="A0A6P6LH47"/>
<keyword evidence="2 5" id="KW-0812">Transmembrane</keyword>
<evidence type="ECO:0000256" key="2">
    <source>
        <dbReference type="ARBA" id="ARBA00022692"/>
    </source>
</evidence>
<dbReference type="PROSITE" id="PS51225">
    <property type="entry name" value="MARVEL"/>
    <property type="match status" value="1"/>
</dbReference>
<dbReference type="Proteomes" id="UP000515129">
    <property type="component" value="Chromosome 41"/>
</dbReference>
<feature type="transmembrane region" description="Helical" evidence="7">
    <location>
        <begin position="100"/>
        <end position="120"/>
    </location>
</feature>
<dbReference type="GO" id="GO:0016020">
    <property type="term" value="C:membrane"/>
    <property type="evidence" value="ECO:0007669"/>
    <property type="project" value="UniProtKB-SubCell"/>
</dbReference>
<proteinExistence type="predicted"/>
<protein>
    <submittedName>
        <fullName evidence="10">CKLF-like MARVEL transmembrane domain-containing protein 6</fullName>
    </submittedName>
</protein>
<feature type="domain" description="MARVEL" evidence="8">
    <location>
        <begin position="28"/>
        <end position="155"/>
    </location>
</feature>
<dbReference type="GeneID" id="113059568"/>
<dbReference type="PANTHER" id="PTHR22776">
    <property type="entry name" value="MARVEL-CONTAINING POTENTIAL LIPID RAFT-ASSOCIATED PROTEIN"/>
    <property type="match status" value="1"/>
</dbReference>
<feature type="compositionally biased region" description="Polar residues" evidence="6">
    <location>
        <begin position="177"/>
        <end position="186"/>
    </location>
</feature>
<evidence type="ECO:0000256" key="3">
    <source>
        <dbReference type="ARBA" id="ARBA00022989"/>
    </source>
</evidence>
<evidence type="ECO:0000256" key="1">
    <source>
        <dbReference type="ARBA" id="ARBA00004141"/>
    </source>
</evidence>
<dbReference type="RefSeq" id="XP_026083919.1">
    <property type="nucleotide sequence ID" value="XM_026228134.1"/>
</dbReference>
<keyword evidence="3 7" id="KW-1133">Transmembrane helix</keyword>
<feature type="transmembrane region" description="Helical" evidence="7">
    <location>
        <begin position="132"/>
        <end position="151"/>
    </location>
</feature>
<gene>
    <name evidence="10" type="primary">LOC113059568</name>
</gene>
<feature type="transmembrane region" description="Helical" evidence="7">
    <location>
        <begin position="62"/>
        <end position="88"/>
    </location>
</feature>
<keyword evidence="4 5" id="KW-0472">Membrane</keyword>
<evidence type="ECO:0000313" key="10">
    <source>
        <dbReference type="RefSeq" id="XP_026083919.1"/>
    </source>
</evidence>
<dbReference type="InterPro" id="IPR050578">
    <property type="entry name" value="MARVEL-CKLF_proteins"/>
</dbReference>
<dbReference type="OrthoDB" id="10028364at2759"/>
<evidence type="ECO:0000259" key="8">
    <source>
        <dbReference type="PROSITE" id="PS51225"/>
    </source>
</evidence>
<evidence type="ECO:0000256" key="6">
    <source>
        <dbReference type="SAM" id="MobiDB-lite"/>
    </source>
</evidence>
<evidence type="ECO:0000256" key="7">
    <source>
        <dbReference type="SAM" id="Phobius"/>
    </source>
</evidence>
<reference evidence="10" key="1">
    <citation type="submission" date="2025-08" db="UniProtKB">
        <authorList>
            <consortium name="RefSeq"/>
        </authorList>
    </citation>
    <scope>IDENTIFICATION</scope>
    <source>
        <strain evidence="10">Wakin</strain>
        <tissue evidence="10">Muscle</tissue>
    </source>
</reference>
<feature type="region of interest" description="Disordered" evidence="6">
    <location>
        <begin position="160"/>
        <end position="186"/>
    </location>
</feature>
<feature type="transmembrane region" description="Helical" evidence="7">
    <location>
        <begin position="31"/>
        <end position="50"/>
    </location>
</feature>
<dbReference type="InterPro" id="IPR008253">
    <property type="entry name" value="Marvel"/>
</dbReference>
<organism evidence="9 10">
    <name type="scientific">Carassius auratus</name>
    <name type="common">Goldfish</name>
    <dbReference type="NCBI Taxonomy" id="7957"/>
    <lineage>
        <taxon>Eukaryota</taxon>
        <taxon>Metazoa</taxon>
        <taxon>Chordata</taxon>
        <taxon>Craniata</taxon>
        <taxon>Vertebrata</taxon>
        <taxon>Euteleostomi</taxon>
        <taxon>Actinopterygii</taxon>
        <taxon>Neopterygii</taxon>
        <taxon>Teleostei</taxon>
        <taxon>Ostariophysi</taxon>
        <taxon>Cypriniformes</taxon>
        <taxon>Cyprinidae</taxon>
        <taxon>Cyprininae</taxon>
        <taxon>Carassius</taxon>
    </lineage>
</organism>
<comment type="subcellular location">
    <subcellularLocation>
        <location evidence="1">Membrane</location>
        <topology evidence="1">Multi-pass membrane protein</topology>
    </subcellularLocation>
</comment>
<keyword evidence="9" id="KW-1185">Reference proteome</keyword>
<evidence type="ECO:0000256" key="4">
    <source>
        <dbReference type="ARBA" id="ARBA00023136"/>
    </source>
</evidence>
<evidence type="ECO:0000313" key="9">
    <source>
        <dbReference type="Proteomes" id="UP000515129"/>
    </source>
</evidence>
<dbReference type="PANTHER" id="PTHR22776:SF25">
    <property type="entry name" value="CKLF-LIKE MARVEL TRANSMEMBRANE DOMAIN-CONTAINING PROTEIN 6"/>
    <property type="match status" value="1"/>
</dbReference>
<sequence length="186" mass="20536">MATAETVYNTTTTVQEPKPRRFIVPSENLDTVRFGIKVIEVLLSFVAFVMEEAVSSCSQCGPLYFFEFVSCTAFLFTLLLLILLATVLHQKVGINCWPTLDFGYTIAMAMFFMLASIVFAADNGQTDLERGAVAFGFLATGAFFVDFVLFVKKQGIPCRKGNNQPADRTPRPESEKLNSNGTDSVN</sequence>
<dbReference type="KEGG" id="caua:113059568"/>
<dbReference type="Pfam" id="PF01284">
    <property type="entry name" value="MARVEL"/>
    <property type="match status" value="1"/>
</dbReference>